<dbReference type="EMBL" id="FP929131">
    <property type="protein sequence ID" value="CBX97479.1"/>
    <property type="molecule type" value="Genomic_DNA"/>
</dbReference>
<keyword evidence="3" id="KW-1185">Reference proteome</keyword>
<gene>
    <name evidence="2" type="ORF">LEMA_uP106100.1</name>
</gene>
<sequence length="76" mass="8088">MAMGRGDVGPASTPPPVSEPLAEWPYSHSLCIKSLDAHWPQAIQKCTGASGWLRRGTGWGGRGGEVEGMPGWQGRE</sequence>
<evidence type="ECO:0000256" key="1">
    <source>
        <dbReference type="SAM" id="MobiDB-lite"/>
    </source>
</evidence>
<dbReference type="HOGENOM" id="CLU_2654952_0_0_1"/>
<organism evidence="3">
    <name type="scientific">Leptosphaeria maculans (strain JN3 / isolate v23.1.3 / race Av1-4-5-6-7-8)</name>
    <name type="common">Blackleg fungus</name>
    <name type="synonym">Phoma lingam</name>
    <dbReference type="NCBI Taxonomy" id="985895"/>
    <lineage>
        <taxon>Eukaryota</taxon>
        <taxon>Fungi</taxon>
        <taxon>Dikarya</taxon>
        <taxon>Ascomycota</taxon>
        <taxon>Pezizomycotina</taxon>
        <taxon>Dothideomycetes</taxon>
        <taxon>Pleosporomycetidae</taxon>
        <taxon>Pleosporales</taxon>
        <taxon>Pleosporineae</taxon>
        <taxon>Leptosphaeriaceae</taxon>
        <taxon>Plenodomus</taxon>
        <taxon>Plenodomus lingam/Leptosphaeria maculans species complex</taxon>
    </lineage>
</organism>
<evidence type="ECO:0000313" key="3">
    <source>
        <dbReference type="Proteomes" id="UP000002668"/>
    </source>
</evidence>
<feature type="region of interest" description="Disordered" evidence="1">
    <location>
        <begin position="51"/>
        <end position="76"/>
    </location>
</feature>
<feature type="region of interest" description="Disordered" evidence="1">
    <location>
        <begin position="1"/>
        <end position="20"/>
    </location>
</feature>
<feature type="compositionally biased region" description="Low complexity" evidence="1">
    <location>
        <begin position="67"/>
        <end position="76"/>
    </location>
</feature>
<name>E5A1L5_LEPMJ</name>
<reference evidence="3" key="1">
    <citation type="journal article" date="2011" name="Nat. Commun.">
        <title>Effector diversification within compartments of the Leptosphaeria maculans genome affected by Repeat-Induced Point mutations.</title>
        <authorList>
            <person name="Rouxel T."/>
            <person name="Grandaubert J."/>
            <person name="Hane J.K."/>
            <person name="Hoede C."/>
            <person name="van de Wouw A.P."/>
            <person name="Couloux A."/>
            <person name="Dominguez V."/>
            <person name="Anthouard V."/>
            <person name="Bally P."/>
            <person name="Bourras S."/>
            <person name="Cozijnsen A.J."/>
            <person name="Ciuffetti L.M."/>
            <person name="Degrave A."/>
            <person name="Dilmaghani A."/>
            <person name="Duret L."/>
            <person name="Fudal I."/>
            <person name="Goodwin S.B."/>
            <person name="Gout L."/>
            <person name="Glaser N."/>
            <person name="Linglin J."/>
            <person name="Kema G.H.J."/>
            <person name="Lapalu N."/>
            <person name="Lawrence C.B."/>
            <person name="May K."/>
            <person name="Meyer M."/>
            <person name="Ollivier B."/>
            <person name="Poulain J."/>
            <person name="Schoch C.L."/>
            <person name="Simon A."/>
            <person name="Spatafora J.W."/>
            <person name="Stachowiak A."/>
            <person name="Turgeon B.G."/>
            <person name="Tyler B.M."/>
            <person name="Vincent D."/>
            <person name="Weissenbach J."/>
            <person name="Amselem J."/>
            <person name="Quesneville H."/>
            <person name="Oliver R.P."/>
            <person name="Wincker P."/>
            <person name="Balesdent M.-H."/>
            <person name="Howlett B.J."/>
        </authorList>
    </citation>
    <scope>NUCLEOTIDE SEQUENCE [LARGE SCALE GENOMIC DNA]</scope>
    <source>
        <strain evidence="3">JN3 / isolate v23.1.3 / race Av1-4-5-6-7-8</strain>
    </source>
</reference>
<dbReference type="AlphaFoldDB" id="E5A1L5"/>
<accession>E5A1L5</accession>
<evidence type="ECO:0000313" key="2">
    <source>
        <dbReference type="EMBL" id="CBX97479.1"/>
    </source>
</evidence>
<protein>
    <submittedName>
        <fullName evidence="2">Predicted protein</fullName>
    </submittedName>
</protein>
<dbReference type="InParanoid" id="E5A1L5"/>
<dbReference type="Proteomes" id="UP000002668">
    <property type="component" value="Genome"/>
</dbReference>
<dbReference type="VEuPathDB" id="FungiDB:LEMA_uP106100.1"/>
<proteinExistence type="predicted"/>